<evidence type="ECO:0008006" key="5">
    <source>
        <dbReference type="Google" id="ProtNLM"/>
    </source>
</evidence>
<feature type="transmembrane region" description="Helical" evidence="2">
    <location>
        <begin position="121"/>
        <end position="143"/>
    </location>
</feature>
<organism evidence="3 4">
    <name type="scientific">Discostella pseudostelligera</name>
    <dbReference type="NCBI Taxonomy" id="259834"/>
    <lineage>
        <taxon>Eukaryota</taxon>
        <taxon>Sar</taxon>
        <taxon>Stramenopiles</taxon>
        <taxon>Ochrophyta</taxon>
        <taxon>Bacillariophyta</taxon>
        <taxon>Coscinodiscophyceae</taxon>
        <taxon>Thalassiosirophycidae</taxon>
        <taxon>Stephanodiscales</taxon>
        <taxon>Stephanodiscaceae</taxon>
        <taxon>Discostella</taxon>
    </lineage>
</organism>
<feature type="transmembrane region" description="Helical" evidence="2">
    <location>
        <begin position="191"/>
        <end position="210"/>
    </location>
</feature>
<keyword evidence="4" id="KW-1185">Reference proteome</keyword>
<evidence type="ECO:0000256" key="1">
    <source>
        <dbReference type="SAM" id="MobiDB-lite"/>
    </source>
</evidence>
<dbReference type="AlphaFoldDB" id="A0ABD3M8Y2"/>
<feature type="transmembrane region" description="Helical" evidence="2">
    <location>
        <begin position="230"/>
        <end position="255"/>
    </location>
</feature>
<dbReference type="EMBL" id="JALLBG020000227">
    <property type="protein sequence ID" value="KAL3758662.1"/>
    <property type="molecule type" value="Genomic_DNA"/>
</dbReference>
<feature type="region of interest" description="Disordered" evidence="1">
    <location>
        <begin position="275"/>
        <end position="294"/>
    </location>
</feature>
<accession>A0ABD3M8Y2</accession>
<feature type="transmembrane region" description="Helical" evidence="2">
    <location>
        <begin position="163"/>
        <end position="179"/>
    </location>
</feature>
<feature type="compositionally biased region" description="Basic and acidic residues" evidence="1">
    <location>
        <begin position="281"/>
        <end position="294"/>
    </location>
</feature>
<name>A0ABD3M8Y2_9STRA</name>
<evidence type="ECO:0000313" key="3">
    <source>
        <dbReference type="EMBL" id="KAL3758662.1"/>
    </source>
</evidence>
<feature type="region of interest" description="Disordered" evidence="1">
    <location>
        <begin position="1"/>
        <end position="73"/>
    </location>
</feature>
<protein>
    <recommendedName>
        <fullName evidence="5">MARVEL domain-containing protein</fullName>
    </recommendedName>
</protein>
<dbReference type="Proteomes" id="UP001530293">
    <property type="component" value="Unassembled WGS sequence"/>
</dbReference>
<feature type="compositionally biased region" description="Low complexity" evidence="1">
    <location>
        <begin position="48"/>
        <end position="59"/>
    </location>
</feature>
<keyword evidence="2" id="KW-0812">Transmembrane</keyword>
<comment type="caution">
    <text evidence="3">The sequence shown here is derived from an EMBL/GenBank/DDBJ whole genome shotgun (WGS) entry which is preliminary data.</text>
</comment>
<sequence length="294" mass="31745">MVRSDYSTSSTENSDIADPLSDSYADESDLSPYNNTSNSNGGGGGNGSSNKNLDSSTSRNTKKSSSHHQGLSISGLNRRLRTEYIDVDPNDDSFIASLIRGIVGLVGSCLTPRQILVALRLLKAITVAFIALTASANVVYISCIEFVADNNNNNQYFGHRRDTILRLYGLGFATLALLIELDKFVMKNLKVLKGFLARFGMLFFVATVTYCHPAQMNNGGAASGMPPSAVVFQMVASMVLACCSFAYLLFGLLCFDRFTSRAFLSTQDPVASTAIPSGGDRNSKYDKYDAPNLP</sequence>
<gene>
    <name evidence="3" type="ORF">ACHAWU_005248</name>
</gene>
<keyword evidence="2" id="KW-1133">Transmembrane helix</keyword>
<keyword evidence="2" id="KW-0472">Membrane</keyword>
<proteinExistence type="predicted"/>
<evidence type="ECO:0000313" key="4">
    <source>
        <dbReference type="Proteomes" id="UP001530293"/>
    </source>
</evidence>
<evidence type="ECO:0000256" key="2">
    <source>
        <dbReference type="SAM" id="Phobius"/>
    </source>
</evidence>
<reference evidence="3 4" key="1">
    <citation type="submission" date="2024-10" db="EMBL/GenBank/DDBJ databases">
        <title>Updated reference genomes for cyclostephanoid diatoms.</title>
        <authorList>
            <person name="Roberts W.R."/>
            <person name="Alverson A.J."/>
        </authorList>
    </citation>
    <scope>NUCLEOTIDE SEQUENCE [LARGE SCALE GENOMIC DNA]</scope>
    <source>
        <strain evidence="3 4">AJA232-27</strain>
    </source>
</reference>
<feature type="compositionally biased region" description="Polar residues" evidence="1">
    <location>
        <begin position="1"/>
        <end position="14"/>
    </location>
</feature>